<dbReference type="HOGENOM" id="CLU_1547289_0_0_1"/>
<dbReference type="EMBL" id="KL198044">
    <property type="protein sequence ID" value="KDQ13277.1"/>
    <property type="molecule type" value="Genomic_DNA"/>
</dbReference>
<dbReference type="AlphaFoldDB" id="A0A067MN31"/>
<dbReference type="InParanoid" id="A0A067MN31"/>
<keyword evidence="2" id="KW-1185">Reference proteome</keyword>
<reference evidence="2" key="1">
    <citation type="journal article" date="2014" name="Proc. Natl. Acad. Sci. U.S.A.">
        <title>Extensive sampling of basidiomycete genomes demonstrates inadequacy of the white-rot/brown-rot paradigm for wood decay fungi.</title>
        <authorList>
            <person name="Riley R."/>
            <person name="Salamov A.A."/>
            <person name="Brown D.W."/>
            <person name="Nagy L.G."/>
            <person name="Floudas D."/>
            <person name="Held B.W."/>
            <person name="Levasseur A."/>
            <person name="Lombard V."/>
            <person name="Morin E."/>
            <person name="Otillar R."/>
            <person name="Lindquist E.A."/>
            <person name="Sun H."/>
            <person name="LaButti K.M."/>
            <person name="Schmutz J."/>
            <person name="Jabbour D."/>
            <person name="Luo H."/>
            <person name="Baker S.E."/>
            <person name="Pisabarro A.G."/>
            <person name="Walton J.D."/>
            <person name="Blanchette R.A."/>
            <person name="Henrissat B."/>
            <person name="Martin F."/>
            <person name="Cullen D."/>
            <person name="Hibbett D.S."/>
            <person name="Grigoriev I.V."/>
        </authorList>
    </citation>
    <scope>NUCLEOTIDE SEQUENCE [LARGE SCALE GENOMIC DNA]</scope>
    <source>
        <strain evidence="2">FD-172 SS1</strain>
    </source>
</reference>
<sequence>MRISPAHEGGGFPQQGPLRFSSRRMLMSQPRACICGGSLQILLFLVQNPPTFVAIGSASYSVRLTLKRPTRLSDNEFPLALSSLHETTLLESTSGGVSICFPKCHSRTLFGTLYCPHFSPPTPVILQHLLKALLQCYFGSRPFVHFACPYTPANIDLQSNSILQPRLCLLTMT</sequence>
<evidence type="ECO:0000313" key="1">
    <source>
        <dbReference type="EMBL" id="KDQ13277.1"/>
    </source>
</evidence>
<proteinExistence type="predicted"/>
<name>A0A067MN31_BOTB1</name>
<protein>
    <submittedName>
        <fullName evidence="1">Uncharacterized protein</fullName>
    </submittedName>
</protein>
<dbReference type="Proteomes" id="UP000027195">
    <property type="component" value="Unassembled WGS sequence"/>
</dbReference>
<gene>
    <name evidence="1" type="ORF">BOTBODRAFT_372120</name>
</gene>
<evidence type="ECO:0000313" key="2">
    <source>
        <dbReference type="Proteomes" id="UP000027195"/>
    </source>
</evidence>
<organism evidence="1 2">
    <name type="scientific">Botryobasidium botryosum (strain FD-172 SS1)</name>
    <dbReference type="NCBI Taxonomy" id="930990"/>
    <lineage>
        <taxon>Eukaryota</taxon>
        <taxon>Fungi</taxon>
        <taxon>Dikarya</taxon>
        <taxon>Basidiomycota</taxon>
        <taxon>Agaricomycotina</taxon>
        <taxon>Agaricomycetes</taxon>
        <taxon>Cantharellales</taxon>
        <taxon>Botryobasidiaceae</taxon>
        <taxon>Botryobasidium</taxon>
    </lineage>
</organism>
<accession>A0A067MN31</accession>